<gene>
    <name evidence="2" type="ORF">GTO89_11410</name>
</gene>
<protein>
    <recommendedName>
        <fullName evidence="4">Outer membrane lipoprotein-sorting protein</fullName>
    </recommendedName>
</protein>
<name>A0A845LGD6_HELGE</name>
<evidence type="ECO:0000256" key="1">
    <source>
        <dbReference type="SAM" id="Phobius"/>
    </source>
</evidence>
<proteinExistence type="predicted"/>
<dbReference type="Proteomes" id="UP000471031">
    <property type="component" value="Unassembled WGS sequence"/>
</dbReference>
<keyword evidence="3" id="KW-1185">Reference proteome</keyword>
<evidence type="ECO:0000313" key="3">
    <source>
        <dbReference type="Proteomes" id="UP000471031"/>
    </source>
</evidence>
<keyword evidence="1" id="KW-1133">Transmembrane helix</keyword>
<comment type="caution">
    <text evidence="2">The sequence shown here is derived from an EMBL/GenBank/DDBJ whole genome shotgun (WGS) entry which is preliminary data.</text>
</comment>
<evidence type="ECO:0000313" key="2">
    <source>
        <dbReference type="EMBL" id="MZP43649.1"/>
    </source>
</evidence>
<feature type="transmembrane region" description="Helical" evidence="1">
    <location>
        <begin position="6"/>
        <end position="27"/>
    </location>
</feature>
<accession>A0A845LGD6</accession>
<dbReference type="OrthoDB" id="1721427at2"/>
<evidence type="ECO:0008006" key="4">
    <source>
        <dbReference type="Google" id="ProtNLM"/>
    </source>
</evidence>
<dbReference type="AlphaFoldDB" id="A0A845LGD6"/>
<keyword evidence="1" id="KW-0472">Membrane</keyword>
<organism evidence="2 3">
    <name type="scientific">Heliomicrobium gestii</name>
    <name type="common">Heliobacterium gestii</name>
    <dbReference type="NCBI Taxonomy" id="2699"/>
    <lineage>
        <taxon>Bacteria</taxon>
        <taxon>Bacillati</taxon>
        <taxon>Bacillota</taxon>
        <taxon>Clostridia</taxon>
        <taxon>Eubacteriales</taxon>
        <taxon>Heliobacteriaceae</taxon>
        <taxon>Heliomicrobium</taxon>
    </lineage>
</organism>
<dbReference type="EMBL" id="WXEX01000009">
    <property type="protein sequence ID" value="MZP43649.1"/>
    <property type="molecule type" value="Genomic_DNA"/>
</dbReference>
<keyword evidence="1" id="KW-0812">Transmembrane</keyword>
<sequence>MRRWWWWIAGFTALFLIVGLGGGYLMWKAHEELWNPKDPMTVVKRAVAGTLQSPSFSFESTFLIRVDGREEVISRFSGDRAEGEKFHLKGTLLQSPAEIYTAGNLFYLWDPVKKNWYTIEKNRFGPQDLLLSEISPLTALDIKNIEGVTVTGIDSVDEDKCLIMECRTEVSNRLLAALWKDFYYRIWVDPEKNRICKVVVEATSRNGPRDRLILMLKFWNYGGQQNIDLPRVAERQQL</sequence>
<dbReference type="RefSeq" id="WP_161262220.1">
    <property type="nucleotide sequence ID" value="NZ_JAFBDC010000009.1"/>
</dbReference>
<reference evidence="2 3" key="1">
    <citation type="submission" date="2020-01" db="EMBL/GenBank/DDBJ databases">
        <title>Whole genome sequence of Heliobacterium gestii DSM 11169.</title>
        <authorList>
            <person name="Kyndt J.A."/>
            <person name="Meyer T.E."/>
        </authorList>
    </citation>
    <scope>NUCLEOTIDE SEQUENCE [LARGE SCALE GENOMIC DNA]</scope>
    <source>
        <strain evidence="2 3">DSM 11169</strain>
    </source>
</reference>